<gene>
    <name evidence="2" type="ORF">CBF28_14690</name>
</gene>
<dbReference type="AlphaFoldDB" id="A0A430ANF2"/>
<dbReference type="SUPFAM" id="SSF53697">
    <property type="entry name" value="SIS domain"/>
    <property type="match status" value="1"/>
</dbReference>
<dbReference type="RefSeq" id="WP_126796506.1">
    <property type="nucleotide sequence ID" value="NZ_CP060720.1"/>
</dbReference>
<protein>
    <recommendedName>
        <fullName evidence="1">SIS domain-containing protein</fullName>
    </recommendedName>
</protein>
<dbReference type="Gene3D" id="3.40.50.10490">
    <property type="entry name" value="Glucose-6-phosphate isomerase like protein, domain 1"/>
    <property type="match status" value="1"/>
</dbReference>
<dbReference type="OrthoDB" id="9805185at2"/>
<evidence type="ECO:0000313" key="3">
    <source>
        <dbReference type="Proteomes" id="UP000288028"/>
    </source>
</evidence>
<dbReference type="NCBIfam" id="NF002805">
    <property type="entry name" value="PRK02947.1"/>
    <property type="match status" value="1"/>
</dbReference>
<evidence type="ECO:0000259" key="1">
    <source>
        <dbReference type="PROSITE" id="PS51464"/>
    </source>
</evidence>
<proteinExistence type="predicted"/>
<sequence>MFQYMDRVESILNVVKKEEAESMNQVIELLTTANLEKQSIFIFGASHAGILMEEMYYRAGGMMTINPIFGKELMLDRSPITFTSQMERLEGYGVALAKTVDFKENDVLILHSVSGRNPIIIDMALEARKKGVKIVALTNVTYSKSVTSRHSSGKCLYEVADIVIDNHGDIGDATCDIQGIEQKVGPTSTVIGSMILNSIMVETCQKLVESGMTYPPIFYSANLDGGDKLNQELYEQYKDSIHYQF</sequence>
<dbReference type="Pfam" id="PF13580">
    <property type="entry name" value="SIS_2"/>
    <property type="match status" value="1"/>
</dbReference>
<name>A0A430ANF2_9ENTE</name>
<accession>A0A430ANF2</accession>
<dbReference type="GO" id="GO:1901135">
    <property type="term" value="P:carbohydrate derivative metabolic process"/>
    <property type="evidence" value="ECO:0007669"/>
    <property type="project" value="InterPro"/>
</dbReference>
<dbReference type="InterPro" id="IPR001347">
    <property type="entry name" value="SIS_dom"/>
</dbReference>
<organism evidence="2 3">
    <name type="scientific">Vagococcus carniphilus</name>
    <dbReference type="NCBI Taxonomy" id="218144"/>
    <lineage>
        <taxon>Bacteria</taxon>
        <taxon>Bacillati</taxon>
        <taxon>Bacillota</taxon>
        <taxon>Bacilli</taxon>
        <taxon>Lactobacillales</taxon>
        <taxon>Enterococcaceae</taxon>
        <taxon>Vagococcus</taxon>
    </lineage>
</organism>
<dbReference type="InterPro" id="IPR035472">
    <property type="entry name" value="RpiR-like_SIS"/>
</dbReference>
<dbReference type="PROSITE" id="PS51464">
    <property type="entry name" value="SIS"/>
    <property type="match status" value="1"/>
</dbReference>
<comment type="caution">
    <text evidence="2">The sequence shown here is derived from an EMBL/GenBank/DDBJ whole genome shotgun (WGS) entry which is preliminary data.</text>
</comment>
<reference evidence="2 3" key="1">
    <citation type="submission" date="2017-05" db="EMBL/GenBank/DDBJ databases">
        <title>Vagococcus spp. assemblies.</title>
        <authorList>
            <person name="Gulvik C.A."/>
        </authorList>
    </citation>
    <scope>NUCLEOTIDE SEQUENCE [LARGE SCALE GENOMIC DNA]</scope>
    <source>
        <strain evidence="2 3">SS1714</strain>
    </source>
</reference>
<dbReference type="CDD" id="cd05013">
    <property type="entry name" value="SIS_RpiR"/>
    <property type="match status" value="1"/>
</dbReference>
<dbReference type="Proteomes" id="UP000288028">
    <property type="component" value="Unassembled WGS sequence"/>
</dbReference>
<dbReference type="GeneID" id="95581602"/>
<dbReference type="PANTHER" id="PTHR30390">
    <property type="entry name" value="SEDOHEPTULOSE 7-PHOSPHATE ISOMERASE / DNAA INITIATOR-ASSOCIATING FACTOR FOR REPLICATION INITIATION"/>
    <property type="match status" value="1"/>
</dbReference>
<dbReference type="GO" id="GO:0097367">
    <property type="term" value="F:carbohydrate derivative binding"/>
    <property type="evidence" value="ECO:0007669"/>
    <property type="project" value="InterPro"/>
</dbReference>
<dbReference type="EMBL" id="NGKB01000023">
    <property type="protein sequence ID" value="RSU09595.1"/>
    <property type="molecule type" value="Genomic_DNA"/>
</dbReference>
<dbReference type="InterPro" id="IPR050099">
    <property type="entry name" value="SIS_GmhA/DiaA_subfam"/>
</dbReference>
<keyword evidence="3" id="KW-1185">Reference proteome</keyword>
<dbReference type="InterPro" id="IPR046348">
    <property type="entry name" value="SIS_dom_sf"/>
</dbReference>
<feature type="domain" description="SIS" evidence="1">
    <location>
        <begin position="26"/>
        <end position="209"/>
    </location>
</feature>
<evidence type="ECO:0000313" key="2">
    <source>
        <dbReference type="EMBL" id="RSU09595.1"/>
    </source>
</evidence>
<dbReference type="PANTHER" id="PTHR30390:SF7">
    <property type="entry name" value="PHOSPHOHEPTOSE ISOMERASE"/>
    <property type="match status" value="1"/>
</dbReference>